<name>A0A562I8T8_MICOL</name>
<keyword evidence="1" id="KW-0418">Kinase</keyword>
<dbReference type="Pfam" id="PF13589">
    <property type="entry name" value="HATPase_c_3"/>
    <property type="match status" value="1"/>
</dbReference>
<protein>
    <submittedName>
        <fullName evidence="1">Histidine kinase/DNA gyrase B/HSP90-like ATPase</fullName>
    </submittedName>
</protein>
<dbReference type="SUPFAM" id="SSF55874">
    <property type="entry name" value="ATPase domain of HSP90 chaperone/DNA topoisomerase II/histidine kinase"/>
    <property type="match status" value="1"/>
</dbReference>
<keyword evidence="1" id="KW-0808">Transferase</keyword>
<evidence type="ECO:0000313" key="2">
    <source>
        <dbReference type="Proteomes" id="UP000319825"/>
    </source>
</evidence>
<keyword evidence="2" id="KW-1185">Reference proteome</keyword>
<reference evidence="1 2" key="1">
    <citation type="submission" date="2019-07" db="EMBL/GenBank/DDBJ databases">
        <title>R&amp;d 2014.</title>
        <authorList>
            <person name="Klenk H.-P."/>
        </authorList>
    </citation>
    <scope>NUCLEOTIDE SEQUENCE [LARGE SCALE GENOMIC DNA]</scope>
    <source>
        <strain evidence="1 2">DSM 43868</strain>
    </source>
</reference>
<comment type="caution">
    <text evidence="1">The sequence shown here is derived from an EMBL/GenBank/DDBJ whole genome shotgun (WGS) entry which is preliminary data.</text>
</comment>
<evidence type="ECO:0000313" key="1">
    <source>
        <dbReference type="EMBL" id="TWH67246.1"/>
    </source>
</evidence>
<proteinExistence type="predicted"/>
<dbReference type="OrthoDB" id="8765545at2"/>
<dbReference type="RefSeq" id="WP_145774150.1">
    <property type="nucleotide sequence ID" value="NZ_BAAATQ010000179.1"/>
</dbReference>
<dbReference type="Proteomes" id="UP000319825">
    <property type="component" value="Unassembled WGS sequence"/>
</dbReference>
<organism evidence="1 2">
    <name type="scientific">Micromonospora olivasterospora</name>
    <dbReference type="NCBI Taxonomy" id="1880"/>
    <lineage>
        <taxon>Bacteria</taxon>
        <taxon>Bacillati</taxon>
        <taxon>Actinomycetota</taxon>
        <taxon>Actinomycetes</taxon>
        <taxon>Micromonosporales</taxon>
        <taxon>Micromonosporaceae</taxon>
        <taxon>Micromonospora</taxon>
    </lineage>
</organism>
<sequence length="650" mass="74181">MAEILLSVGEPKIRQFQNKKQIAAIAELVWNALDANATYVEVELERTLTGAVDRILVSDNGEGITPEQAQESFREYGDTWKSSRTHTSGHQRILHGQNGEGRLYAFSLGEHLTWTSIAKVDGRNVQTRITVSRNRPTVWNIGDPVETTESTGTKVAITVPQGKRHRALESSEAPDNLAARLAFYLRAYPGIKVVYDGVILDPENIIQDIVDLRLDLPPEYVSEAPPIVTFVEWKTRITDRKMLICNAEGIALAEYGEDWHDAVVSFTPYLRWRGFSDMTADGIHMLTMSHAPLLYAAEQAVRKHVSRRRSEISSQVVEQLKTEGLYPYDLTETSPTQMVERQTFDLVVTVARTALPPRGAPRQLSVNLIQAALERDPSDLHGILDRVLSLSPEERSHLGRLIDDTQLSSIISATNTIIDRLNFIGGLRKLLADPQLRRELREVDQLHPMIAKNLWLFGEEWTLARTEVGLTSVLREYLHNLGEAVTLENELERVAREDGRSGRVDILLFRGIGDERHNERLVVELKRPTVKVGRTELDQVKSYARAIVDDPQYRGVKCKWKFILATYDYDEAINRDIRQRDKPPGLADDQEEYELWVYSWGELLDAAERKLFFFRKQLEYEATDERVTRYLRESYQEYIPETLHAPSAQE</sequence>
<dbReference type="AlphaFoldDB" id="A0A562I8T8"/>
<dbReference type="GO" id="GO:0016301">
    <property type="term" value="F:kinase activity"/>
    <property type="evidence" value="ECO:0007669"/>
    <property type="project" value="UniProtKB-KW"/>
</dbReference>
<dbReference type="Gene3D" id="3.30.565.10">
    <property type="entry name" value="Histidine kinase-like ATPase, C-terminal domain"/>
    <property type="match status" value="1"/>
</dbReference>
<dbReference type="EMBL" id="VLKE01000001">
    <property type="protein sequence ID" value="TWH67246.1"/>
    <property type="molecule type" value="Genomic_DNA"/>
</dbReference>
<gene>
    <name evidence="1" type="ORF">JD77_02218</name>
</gene>
<accession>A0A562I8T8</accession>
<dbReference type="InterPro" id="IPR036890">
    <property type="entry name" value="HATPase_C_sf"/>
</dbReference>